<name>A0ABD0K4A2_9CAEN</name>
<feature type="compositionally biased region" description="Polar residues" evidence="2">
    <location>
        <begin position="473"/>
        <end position="495"/>
    </location>
</feature>
<dbReference type="AlphaFoldDB" id="A0ABD0K4A2"/>
<evidence type="ECO:0000256" key="1">
    <source>
        <dbReference type="PROSITE-ProRule" id="PRU00191"/>
    </source>
</evidence>
<reference evidence="4 5" key="1">
    <citation type="journal article" date="2023" name="Sci. Data">
        <title>Genome assembly of the Korean intertidal mud-creeper Batillaria attramentaria.</title>
        <authorList>
            <person name="Patra A.K."/>
            <person name="Ho P.T."/>
            <person name="Jun S."/>
            <person name="Lee S.J."/>
            <person name="Kim Y."/>
            <person name="Won Y.J."/>
        </authorList>
    </citation>
    <scope>NUCLEOTIDE SEQUENCE [LARGE SCALE GENOMIC DNA]</scope>
    <source>
        <strain evidence="4">Wonlab-2016</strain>
    </source>
</reference>
<evidence type="ECO:0000313" key="4">
    <source>
        <dbReference type="EMBL" id="KAK7481793.1"/>
    </source>
</evidence>
<keyword evidence="5" id="KW-1185">Reference proteome</keyword>
<dbReference type="Proteomes" id="UP001519460">
    <property type="component" value="Unassembled WGS sequence"/>
</dbReference>
<feature type="compositionally biased region" description="Polar residues" evidence="2">
    <location>
        <begin position="364"/>
        <end position="382"/>
    </location>
</feature>
<keyword evidence="1" id="KW-0727">SH2 domain</keyword>
<accession>A0ABD0K4A2</accession>
<feature type="region of interest" description="Disordered" evidence="2">
    <location>
        <begin position="657"/>
        <end position="708"/>
    </location>
</feature>
<proteinExistence type="predicted"/>
<feature type="region of interest" description="Disordered" evidence="2">
    <location>
        <begin position="465"/>
        <end position="499"/>
    </location>
</feature>
<evidence type="ECO:0000259" key="3">
    <source>
        <dbReference type="PROSITE" id="PS50001"/>
    </source>
</evidence>
<feature type="compositionally biased region" description="Low complexity" evidence="2">
    <location>
        <begin position="335"/>
        <end position="350"/>
    </location>
</feature>
<feature type="region of interest" description="Disordered" evidence="2">
    <location>
        <begin position="615"/>
        <end position="640"/>
    </location>
</feature>
<dbReference type="PROSITE" id="PS50001">
    <property type="entry name" value="SH2"/>
    <property type="match status" value="1"/>
</dbReference>
<feature type="compositionally biased region" description="Polar residues" evidence="2">
    <location>
        <begin position="620"/>
        <end position="629"/>
    </location>
</feature>
<evidence type="ECO:0000256" key="2">
    <source>
        <dbReference type="SAM" id="MobiDB-lite"/>
    </source>
</evidence>
<dbReference type="SUPFAM" id="SSF55550">
    <property type="entry name" value="SH2 domain"/>
    <property type="match status" value="1"/>
</dbReference>
<feature type="compositionally biased region" description="Low complexity" evidence="2">
    <location>
        <begin position="675"/>
        <end position="687"/>
    </location>
</feature>
<dbReference type="EMBL" id="JACVVK020000256">
    <property type="protein sequence ID" value="KAK7481793.1"/>
    <property type="molecule type" value="Genomic_DNA"/>
</dbReference>
<feature type="compositionally biased region" description="Low complexity" evidence="2">
    <location>
        <begin position="288"/>
        <end position="299"/>
    </location>
</feature>
<dbReference type="SMART" id="SM00252">
    <property type="entry name" value="SH2"/>
    <property type="match status" value="1"/>
</dbReference>
<feature type="region of interest" description="Disordered" evidence="2">
    <location>
        <begin position="317"/>
        <end position="395"/>
    </location>
</feature>
<dbReference type="InterPro" id="IPR000980">
    <property type="entry name" value="SH2"/>
</dbReference>
<feature type="domain" description="SH2" evidence="3">
    <location>
        <begin position="714"/>
        <end position="810"/>
    </location>
</feature>
<feature type="region of interest" description="Disordered" evidence="2">
    <location>
        <begin position="276"/>
        <end position="303"/>
    </location>
</feature>
<dbReference type="InterPro" id="IPR036860">
    <property type="entry name" value="SH2_dom_sf"/>
</dbReference>
<dbReference type="Gene3D" id="3.30.505.10">
    <property type="entry name" value="SH2 domain"/>
    <property type="match status" value="1"/>
</dbReference>
<gene>
    <name evidence="4" type="ORF">BaRGS_00026940</name>
</gene>
<dbReference type="Pfam" id="PF00017">
    <property type="entry name" value="SH2"/>
    <property type="match status" value="1"/>
</dbReference>
<evidence type="ECO:0000313" key="5">
    <source>
        <dbReference type="Proteomes" id="UP001519460"/>
    </source>
</evidence>
<sequence>MNLSVMIIADDEGQRFLRIRTEKSAPLYASLENVLQPGVYYYDIVGPKLTINWETPAGELQGAQLTLKKRSQPNPDSYSLIYGTLSDPSQHQFPTLETLPHAHPPPPVVTTGTRTLDLNIRPSPCNSPANVSLTFAKNPAIHAPELDFPHLDYISPLMLPPPPCGPCKNLNPAAAAPVTQAHFVPVSDVDMDYLLNNQPLTDLGFRDTFEQTMSRRDTTFPKLQGEPSHRVGSPSLGLNKPQFAATSHVLQKEGVRNEGACALPQGKLSFSNLGAQEPKEHDESYVDVGGVSSSNSSNGPCGGDYIPHNHPMLIRFCNNPSTASTPSPSTPSPGFPSATTSSCATTTTASGRQRLGAQMFGSVSPDSNSEFPEDSSVFSDSFQGAERDNSGAGSDYMPHSFIQKQCEQMLQRSASVPVFPALLSMESDSSLMASSLNEKSHSVGGGIEEGVYVNHTVHHTKLITDEAEPMEEQSLQVENGSWDPTSGSSTPSLDTTRPPPCSYSSPFVGHSVAFVPSGSAPHQYFVLDHQGGSPQVGLRDTAPATADDGGYMDMSGSGRDAPMRSLQLDNGNLSPPVARTSLPAFLRLDSLPVDCTPSLDSDAEMELSLDSGMRKMSAPDLTSSASQPHLQPRNRRPIPEMMLTSCFEDPSLTGHYTYIDPQSVPDHPDNDAADAKSAPGSGAAPSLARRRRPADRAAPHRELSDSELQQVAGWCPTVTERTIESTMSRHVNEDGNFIVWRYSTGGKYVISVSHLRTVRHYAVYETEERDGEIYFYIFPRGFRSRSLAALVAHYQSNSMSEPTKTFRTPEGEVRRSGSSRLSHVRLRKPLTCTRFTIVRAPFRKSKNLKLHCTAVIASDFKELRTQTVNWCVEDGPLNAAHSCSRKQLKKKEKQLGVISVPRKDCKERVN</sequence>
<protein>
    <recommendedName>
        <fullName evidence="3">SH2 domain-containing protein</fullName>
    </recommendedName>
</protein>
<organism evidence="4 5">
    <name type="scientific">Batillaria attramentaria</name>
    <dbReference type="NCBI Taxonomy" id="370345"/>
    <lineage>
        <taxon>Eukaryota</taxon>
        <taxon>Metazoa</taxon>
        <taxon>Spiralia</taxon>
        <taxon>Lophotrochozoa</taxon>
        <taxon>Mollusca</taxon>
        <taxon>Gastropoda</taxon>
        <taxon>Caenogastropoda</taxon>
        <taxon>Sorbeoconcha</taxon>
        <taxon>Cerithioidea</taxon>
        <taxon>Batillariidae</taxon>
        <taxon>Batillaria</taxon>
    </lineage>
</organism>
<feature type="compositionally biased region" description="Basic and acidic residues" evidence="2">
    <location>
        <begin position="694"/>
        <end position="704"/>
    </location>
</feature>
<comment type="caution">
    <text evidence="4">The sequence shown here is derived from an EMBL/GenBank/DDBJ whole genome shotgun (WGS) entry which is preliminary data.</text>
</comment>
<feature type="region of interest" description="Disordered" evidence="2">
    <location>
        <begin position="219"/>
        <end position="238"/>
    </location>
</feature>